<keyword evidence="2 5" id="KW-0812">Transmembrane</keyword>
<evidence type="ECO:0000313" key="7">
    <source>
        <dbReference type="Proteomes" id="UP000824890"/>
    </source>
</evidence>
<reference evidence="6 7" key="1">
    <citation type="submission" date="2021-05" db="EMBL/GenBank/DDBJ databases">
        <title>Genome Assembly of Synthetic Allotetraploid Brassica napus Reveals Homoeologous Exchanges between Subgenomes.</title>
        <authorList>
            <person name="Davis J.T."/>
        </authorList>
    </citation>
    <scope>NUCLEOTIDE SEQUENCE [LARGE SCALE GENOMIC DNA]</scope>
    <source>
        <strain evidence="7">cv. Da-Ae</strain>
        <tissue evidence="6">Seedling</tissue>
    </source>
</reference>
<accession>A0ABQ8APQ9</accession>
<proteinExistence type="predicted"/>
<sequence length="227" mass="25430">MSLLLNIVKKILYMVNTCIIVPIVPTADDYPMSLGAAARVCGVVIGAMAVAQLFSSVYFSAWSNISYFKPLIFSSSSLETYWDQQEHDCVPLKIRMQASAGFVSTSALGIACGPALADIDDQVEYEDESEKASKDSRTPANLLLNRLRTPSLKVQLLINIMLKYAMEILLFESIVITITTLVDQQARLRSSWLVSLSYYIGNMFEDRLWFVSEYFSESTSLFCTLCY</sequence>
<evidence type="ECO:0000256" key="3">
    <source>
        <dbReference type="ARBA" id="ARBA00022989"/>
    </source>
</evidence>
<keyword evidence="7" id="KW-1185">Reference proteome</keyword>
<feature type="non-terminal residue" evidence="6">
    <location>
        <position position="227"/>
    </location>
</feature>
<evidence type="ECO:0000313" key="6">
    <source>
        <dbReference type="EMBL" id="KAH0894534.1"/>
    </source>
</evidence>
<organism evidence="6 7">
    <name type="scientific">Brassica napus</name>
    <name type="common">Rape</name>
    <dbReference type="NCBI Taxonomy" id="3708"/>
    <lineage>
        <taxon>Eukaryota</taxon>
        <taxon>Viridiplantae</taxon>
        <taxon>Streptophyta</taxon>
        <taxon>Embryophyta</taxon>
        <taxon>Tracheophyta</taxon>
        <taxon>Spermatophyta</taxon>
        <taxon>Magnoliopsida</taxon>
        <taxon>eudicotyledons</taxon>
        <taxon>Gunneridae</taxon>
        <taxon>Pentapetalae</taxon>
        <taxon>rosids</taxon>
        <taxon>malvids</taxon>
        <taxon>Brassicales</taxon>
        <taxon>Brassicaceae</taxon>
        <taxon>Brassiceae</taxon>
        <taxon>Brassica</taxon>
    </lineage>
</organism>
<name>A0ABQ8APQ9_BRANA</name>
<feature type="transmembrane region" description="Helical" evidence="5">
    <location>
        <begin position="36"/>
        <end position="59"/>
    </location>
</feature>
<comment type="subcellular location">
    <subcellularLocation>
        <location evidence="1">Membrane</location>
        <topology evidence="1">Multi-pass membrane protein</topology>
    </subcellularLocation>
</comment>
<evidence type="ECO:0000256" key="2">
    <source>
        <dbReference type="ARBA" id="ARBA00022692"/>
    </source>
</evidence>
<keyword evidence="4 5" id="KW-0472">Membrane</keyword>
<dbReference type="PANTHER" id="PTHR23510">
    <property type="entry name" value="INNER MEMBRANE TRANSPORT PROTEIN YAJR"/>
    <property type="match status" value="1"/>
</dbReference>
<evidence type="ECO:0008006" key="8">
    <source>
        <dbReference type="Google" id="ProtNLM"/>
    </source>
</evidence>
<dbReference type="EMBL" id="JAGKQM010000013">
    <property type="protein sequence ID" value="KAH0894534.1"/>
    <property type="molecule type" value="Genomic_DNA"/>
</dbReference>
<evidence type="ECO:0000256" key="1">
    <source>
        <dbReference type="ARBA" id="ARBA00004141"/>
    </source>
</evidence>
<keyword evidence="3 5" id="KW-1133">Transmembrane helix</keyword>
<evidence type="ECO:0000256" key="4">
    <source>
        <dbReference type="ARBA" id="ARBA00023136"/>
    </source>
</evidence>
<dbReference type="PANTHER" id="PTHR23510:SF71">
    <property type="entry name" value="SPX DOMAIN-CONTAINING PROTEIN"/>
    <property type="match status" value="1"/>
</dbReference>
<evidence type="ECO:0000256" key="5">
    <source>
        <dbReference type="SAM" id="Phobius"/>
    </source>
</evidence>
<gene>
    <name evidence="6" type="ORF">HID58_056963</name>
</gene>
<comment type="caution">
    <text evidence="6">The sequence shown here is derived from an EMBL/GenBank/DDBJ whole genome shotgun (WGS) entry which is preliminary data.</text>
</comment>
<protein>
    <recommendedName>
        <fullName evidence="8">Solute carrier family 40 protein</fullName>
    </recommendedName>
</protein>
<dbReference type="InterPro" id="IPR051068">
    <property type="entry name" value="MFS_Domain-Containing_Protein"/>
</dbReference>
<dbReference type="Proteomes" id="UP000824890">
    <property type="component" value="Unassembled WGS sequence"/>
</dbReference>